<feature type="non-terminal residue" evidence="1">
    <location>
        <position position="80"/>
    </location>
</feature>
<dbReference type="Proteomes" id="UP000681720">
    <property type="component" value="Unassembled WGS sequence"/>
</dbReference>
<organism evidence="1 2">
    <name type="scientific">Rotaria magnacalcarata</name>
    <dbReference type="NCBI Taxonomy" id="392030"/>
    <lineage>
        <taxon>Eukaryota</taxon>
        <taxon>Metazoa</taxon>
        <taxon>Spiralia</taxon>
        <taxon>Gnathifera</taxon>
        <taxon>Rotifera</taxon>
        <taxon>Eurotatoria</taxon>
        <taxon>Bdelloidea</taxon>
        <taxon>Philodinida</taxon>
        <taxon>Philodinidae</taxon>
        <taxon>Rotaria</taxon>
    </lineage>
</organism>
<evidence type="ECO:0000313" key="1">
    <source>
        <dbReference type="EMBL" id="CAF4339272.1"/>
    </source>
</evidence>
<dbReference type="EMBL" id="CAJOBJ010043734">
    <property type="protein sequence ID" value="CAF4339272.1"/>
    <property type="molecule type" value="Genomic_DNA"/>
</dbReference>
<proteinExistence type="predicted"/>
<dbReference type="InterPro" id="IPR036179">
    <property type="entry name" value="Ig-like_dom_sf"/>
</dbReference>
<dbReference type="SUPFAM" id="SSF48726">
    <property type="entry name" value="Immunoglobulin"/>
    <property type="match status" value="1"/>
</dbReference>
<gene>
    <name evidence="1" type="ORF">GIL414_LOCUS27483</name>
</gene>
<reference evidence="1" key="1">
    <citation type="submission" date="2021-02" db="EMBL/GenBank/DDBJ databases">
        <authorList>
            <person name="Nowell W R."/>
        </authorList>
    </citation>
    <scope>NUCLEOTIDE SEQUENCE</scope>
</reference>
<protein>
    <recommendedName>
        <fullName evidence="3">Ig-like domain-containing protein</fullName>
    </recommendedName>
</protein>
<dbReference type="InterPro" id="IPR013783">
    <property type="entry name" value="Ig-like_fold"/>
</dbReference>
<accession>A0A8S2UKV1</accession>
<feature type="non-terminal residue" evidence="1">
    <location>
        <position position="1"/>
    </location>
</feature>
<dbReference type="Gene3D" id="2.60.40.10">
    <property type="entry name" value="Immunoglobulins"/>
    <property type="match status" value="1"/>
</dbReference>
<name>A0A8S2UKV1_9BILA</name>
<sequence length="80" mass="9130">IHSLIFNTIKLTHAGKYTCQFTEDIKSIGVLQVDEAQTDFDIALQNVTLNEDEPLILECILTKDRPDDQINWLFNGEPLL</sequence>
<comment type="caution">
    <text evidence="1">The sequence shown here is derived from an EMBL/GenBank/DDBJ whole genome shotgun (WGS) entry which is preliminary data.</text>
</comment>
<evidence type="ECO:0000313" key="2">
    <source>
        <dbReference type="Proteomes" id="UP000681720"/>
    </source>
</evidence>
<dbReference type="AlphaFoldDB" id="A0A8S2UKV1"/>
<evidence type="ECO:0008006" key="3">
    <source>
        <dbReference type="Google" id="ProtNLM"/>
    </source>
</evidence>